<reference evidence="6" key="1">
    <citation type="submission" date="2025-08" db="UniProtKB">
        <authorList>
            <consortium name="RefSeq"/>
        </authorList>
    </citation>
    <scope>IDENTIFICATION</scope>
    <source>
        <tissue evidence="6">Whole sample</tissue>
    </source>
</reference>
<evidence type="ECO:0000313" key="6">
    <source>
        <dbReference type="RefSeq" id="XP_022344525.1"/>
    </source>
</evidence>
<dbReference type="Pfam" id="PF00651">
    <property type="entry name" value="BTB"/>
    <property type="match status" value="1"/>
</dbReference>
<feature type="domain" description="NPH3" evidence="4">
    <location>
        <begin position="177"/>
        <end position="440"/>
    </location>
</feature>
<dbReference type="PANTHER" id="PTHR32370">
    <property type="entry name" value="OS12G0117600 PROTEIN"/>
    <property type="match status" value="1"/>
</dbReference>
<dbReference type="KEGG" id="cvn:111137379"/>
<dbReference type="SUPFAM" id="SSF54695">
    <property type="entry name" value="POZ domain"/>
    <property type="match status" value="1"/>
</dbReference>
<name>A0A8B8EWY5_CRAVI</name>
<proteinExistence type="predicted"/>
<dbReference type="Pfam" id="PF03000">
    <property type="entry name" value="NPH3"/>
    <property type="match status" value="1"/>
</dbReference>
<evidence type="ECO:0000313" key="5">
    <source>
        <dbReference type="Proteomes" id="UP000694844"/>
    </source>
</evidence>
<dbReference type="Proteomes" id="UP000694844">
    <property type="component" value="Chromosome 5"/>
</dbReference>
<dbReference type="GeneID" id="111137379"/>
<evidence type="ECO:0000256" key="1">
    <source>
        <dbReference type="SAM" id="Coils"/>
    </source>
</evidence>
<dbReference type="RefSeq" id="XP_022344525.1">
    <property type="nucleotide sequence ID" value="XM_022488817.1"/>
</dbReference>
<organism evidence="5 6">
    <name type="scientific">Crassostrea virginica</name>
    <name type="common">Eastern oyster</name>
    <dbReference type="NCBI Taxonomy" id="6565"/>
    <lineage>
        <taxon>Eukaryota</taxon>
        <taxon>Metazoa</taxon>
        <taxon>Spiralia</taxon>
        <taxon>Lophotrochozoa</taxon>
        <taxon>Mollusca</taxon>
        <taxon>Bivalvia</taxon>
        <taxon>Autobranchia</taxon>
        <taxon>Pteriomorphia</taxon>
        <taxon>Ostreida</taxon>
        <taxon>Ostreoidea</taxon>
        <taxon>Ostreidae</taxon>
        <taxon>Crassostrea</taxon>
    </lineage>
</organism>
<feature type="compositionally biased region" description="Polar residues" evidence="2">
    <location>
        <begin position="476"/>
        <end position="491"/>
    </location>
</feature>
<dbReference type="InterPro" id="IPR011333">
    <property type="entry name" value="SKP1/BTB/POZ_sf"/>
</dbReference>
<dbReference type="Gene3D" id="3.30.710.10">
    <property type="entry name" value="Potassium Channel Kv1.1, Chain A"/>
    <property type="match status" value="1"/>
</dbReference>
<protein>
    <submittedName>
        <fullName evidence="6">Root phototropism protein 2-like</fullName>
    </submittedName>
</protein>
<evidence type="ECO:0000259" key="4">
    <source>
        <dbReference type="PROSITE" id="PS51649"/>
    </source>
</evidence>
<evidence type="ECO:0000256" key="2">
    <source>
        <dbReference type="SAM" id="MobiDB-lite"/>
    </source>
</evidence>
<keyword evidence="1" id="KW-0175">Coiled coil</keyword>
<sequence>MDFSKFRQSGDLSDLTVTVNEQVFKLHKFPLYAKSEYFCKLAHSADVKKVELMGFPGGPDIFSIVADFCYNMKIELSKNNIVQVRCAAEFLQMKGDGNLIDISDKFFQDTITSTKMSRSTSCIASLLLYASAVGELANVSGIVDVCCEALIECWLKPPTKFSSPTNISKQASERREDKTIIALLSLPLDWYLKLIISARDRGVQSSLLAELSTSYISVLIEREESEEKSPQTTEPADSAAKSPRSKSPKKTDIAKVLDNIITILPEESLFSDAITIDWLTKVIRVATTQNCKCRKLLVKAAGELLFKLSAEELCTISPSLLRDIVQESCSSENGQTEKACRIVDNYMSEMVRKGVLTADTFKLLATVVPKDARSNHDQMYNILEYVLTAERDHLTPDQRQELIETVNFTLLNEETLQKALSASVVPANYVAKGAIALCSRLRSDLESARATLQRQDDEIKRLKSAVKRGKTLGTPIMTSSTSSLRDTSFGSINGGRDPELELLELPTKDQGVDVNAPYTTSEVLSAVRNKLANTASAPSSSSPYNTFRPLSQEHDISYEDELEYKHDRAFRPHDHARTKSKPVYGTYRTYTAYSHRY</sequence>
<keyword evidence="5" id="KW-1185">Reference proteome</keyword>
<accession>A0A8B8EWY5</accession>
<feature type="region of interest" description="Disordered" evidence="2">
    <location>
        <begin position="226"/>
        <end position="248"/>
    </location>
</feature>
<gene>
    <name evidence="6" type="primary">LOC111137379</name>
</gene>
<dbReference type="InterPro" id="IPR000210">
    <property type="entry name" value="BTB/POZ_dom"/>
</dbReference>
<dbReference type="AlphaFoldDB" id="A0A8B8EWY5"/>
<dbReference type="InterPro" id="IPR027356">
    <property type="entry name" value="NPH3_dom"/>
</dbReference>
<dbReference type="PROSITE" id="PS51649">
    <property type="entry name" value="NPH3"/>
    <property type="match status" value="1"/>
</dbReference>
<dbReference type="PROSITE" id="PS50097">
    <property type="entry name" value="BTB"/>
    <property type="match status" value="1"/>
</dbReference>
<feature type="domain" description="BTB" evidence="3">
    <location>
        <begin position="13"/>
        <end position="78"/>
    </location>
</feature>
<evidence type="ECO:0000259" key="3">
    <source>
        <dbReference type="PROSITE" id="PS50097"/>
    </source>
</evidence>
<feature type="region of interest" description="Disordered" evidence="2">
    <location>
        <begin position="472"/>
        <end position="498"/>
    </location>
</feature>
<dbReference type="SMART" id="SM00225">
    <property type="entry name" value="BTB"/>
    <property type="match status" value="1"/>
</dbReference>
<dbReference type="InterPro" id="IPR043454">
    <property type="entry name" value="NPH3/RPT2-like"/>
</dbReference>
<feature type="coiled-coil region" evidence="1">
    <location>
        <begin position="438"/>
        <end position="465"/>
    </location>
</feature>
<dbReference type="OrthoDB" id="624345at2759"/>